<sequence>MKIELKQYIPYLLSFIFIFVGLPLFMGDTGSAMIVVLMIMPACLLSTSIIFSYTYEKIDLIYLALLECFALISIFIFMNSSALIYAVVYLIVALIGNGIGYLLSKRKEK</sequence>
<organism evidence="2">
    <name type="scientific">bioreactor metagenome</name>
    <dbReference type="NCBI Taxonomy" id="1076179"/>
    <lineage>
        <taxon>unclassified sequences</taxon>
        <taxon>metagenomes</taxon>
        <taxon>ecological metagenomes</taxon>
    </lineage>
</organism>
<keyword evidence="1" id="KW-0472">Membrane</keyword>
<feature type="transmembrane region" description="Helical" evidence="1">
    <location>
        <begin position="60"/>
        <end position="77"/>
    </location>
</feature>
<evidence type="ECO:0000313" key="2">
    <source>
        <dbReference type="EMBL" id="MPM98953.1"/>
    </source>
</evidence>
<dbReference type="EMBL" id="VSSQ01045075">
    <property type="protein sequence ID" value="MPM98953.1"/>
    <property type="molecule type" value="Genomic_DNA"/>
</dbReference>
<feature type="transmembrane region" description="Helical" evidence="1">
    <location>
        <begin position="83"/>
        <end position="103"/>
    </location>
</feature>
<keyword evidence="1" id="KW-1133">Transmembrane helix</keyword>
<dbReference type="AlphaFoldDB" id="A0A645EDV8"/>
<feature type="transmembrane region" description="Helical" evidence="1">
    <location>
        <begin position="32"/>
        <end position="53"/>
    </location>
</feature>
<comment type="caution">
    <text evidence="2">The sequence shown here is derived from an EMBL/GenBank/DDBJ whole genome shotgun (WGS) entry which is preliminary data.</text>
</comment>
<proteinExistence type="predicted"/>
<reference evidence="2" key="1">
    <citation type="submission" date="2019-08" db="EMBL/GenBank/DDBJ databases">
        <authorList>
            <person name="Kucharzyk K."/>
            <person name="Murdoch R.W."/>
            <person name="Higgins S."/>
            <person name="Loffler F."/>
        </authorList>
    </citation>
    <scope>NUCLEOTIDE SEQUENCE</scope>
</reference>
<accession>A0A645EDV8</accession>
<keyword evidence="1" id="KW-0812">Transmembrane</keyword>
<protein>
    <submittedName>
        <fullName evidence="2">Uncharacterized protein</fullName>
    </submittedName>
</protein>
<name>A0A645EDV8_9ZZZZ</name>
<feature type="transmembrane region" description="Helical" evidence="1">
    <location>
        <begin position="9"/>
        <end position="26"/>
    </location>
</feature>
<evidence type="ECO:0000256" key="1">
    <source>
        <dbReference type="SAM" id="Phobius"/>
    </source>
</evidence>
<gene>
    <name evidence="2" type="ORF">SDC9_146143</name>
</gene>